<dbReference type="GO" id="GO:0006508">
    <property type="term" value="P:proteolysis"/>
    <property type="evidence" value="ECO:0007669"/>
    <property type="project" value="UniProtKB-KW"/>
</dbReference>
<feature type="active site" evidence="9">
    <location>
        <position position="119"/>
    </location>
</feature>
<dbReference type="PRINTS" id="PR00781">
    <property type="entry name" value="LIPOSIGPTASE"/>
</dbReference>
<sequence>MTALIRIWAVALLTFLIDQASKVWVIYGLDLPLVRVVEVFPPYLTFIMGWNRGINFGLLSDSPEWSRIILISIAIGVSILLSFWGRKADRWRMWAAFGMIIGGALGNAIDRVLYGAVADFLNMSCCGFQNPYTFNVADIFIFAGAGLLLVYGGRDLEQSKA</sequence>
<protein>
    <recommendedName>
        <fullName evidence="9">Lipoprotein signal peptidase</fullName>
        <ecNumber evidence="9">3.4.23.36</ecNumber>
    </recommendedName>
    <alternativeName>
        <fullName evidence="9">Prolipoprotein signal peptidase</fullName>
    </alternativeName>
    <alternativeName>
        <fullName evidence="9">Signal peptidase II</fullName>
        <shortName evidence="9">SPase II</shortName>
    </alternativeName>
</protein>
<evidence type="ECO:0000313" key="13">
    <source>
        <dbReference type="Proteomes" id="UP000553766"/>
    </source>
</evidence>
<keyword evidence="13" id="KW-1185">Reference proteome</keyword>
<evidence type="ECO:0000256" key="5">
    <source>
        <dbReference type="ARBA" id="ARBA00022750"/>
    </source>
</evidence>
<evidence type="ECO:0000256" key="11">
    <source>
        <dbReference type="RuleBase" id="RU004181"/>
    </source>
</evidence>
<keyword evidence="8 9" id="KW-0472">Membrane</keyword>
<accession>A0A840WMX0</accession>
<feature type="transmembrane region" description="Helical" evidence="9">
    <location>
        <begin position="132"/>
        <end position="151"/>
    </location>
</feature>
<evidence type="ECO:0000256" key="1">
    <source>
        <dbReference type="ARBA" id="ARBA00006139"/>
    </source>
</evidence>
<dbReference type="EC" id="3.4.23.36" evidence="9"/>
<dbReference type="GO" id="GO:0004190">
    <property type="term" value="F:aspartic-type endopeptidase activity"/>
    <property type="evidence" value="ECO:0007669"/>
    <property type="project" value="UniProtKB-UniRule"/>
</dbReference>
<name>A0A840WMX0_9RHOB</name>
<dbReference type="EMBL" id="JACIJS010000004">
    <property type="protein sequence ID" value="MBB5515443.1"/>
    <property type="molecule type" value="Genomic_DNA"/>
</dbReference>
<dbReference type="PANTHER" id="PTHR33695">
    <property type="entry name" value="LIPOPROTEIN SIGNAL PEPTIDASE"/>
    <property type="match status" value="1"/>
</dbReference>
<comment type="catalytic activity">
    <reaction evidence="9 10">
        <text>Release of signal peptides from bacterial membrane prolipoproteins. Hydrolyzes -Xaa-Yaa-Zaa-|-(S,diacylglyceryl)Cys-, in which Xaa is hydrophobic (preferably Leu), and Yaa (Ala or Ser) and Zaa (Gly or Ala) have small, neutral side chains.</text>
        <dbReference type="EC" id="3.4.23.36"/>
    </reaction>
</comment>
<keyword evidence="5 9" id="KW-0064">Aspartyl protease</keyword>
<dbReference type="PROSITE" id="PS00855">
    <property type="entry name" value="SPASE_II"/>
    <property type="match status" value="1"/>
</dbReference>
<dbReference type="AlphaFoldDB" id="A0A840WMX0"/>
<evidence type="ECO:0000256" key="2">
    <source>
        <dbReference type="ARBA" id="ARBA00022475"/>
    </source>
</evidence>
<keyword evidence="2 9" id="KW-1003">Cell membrane</keyword>
<comment type="pathway">
    <text evidence="9">Protein modification; lipoprotein biosynthesis (signal peptide cleavage).</text>
</comment>
<evidence type="ECO:0000256" key="4">
    <source>
        <dbReference type="ARBA" id="ARBA00022692"/>
    </source>
</evidence>
<evidence type="ECO:0000256" key="10">
    <source>
        <dbReference type="RuleBase" id="RU000594"/>
    </source>
</evidence>
<feature type="active site" evidence="9">
    <location>
        <position position="138"/>
    </location>
</feature>
<dbReference type="Pfam" id="PF01252">
    <property type="entry name" value="Peptidase_A8"/>
    <property type="match status" value="1"/>
</dbReference>
<evidence type="ECO:0000256" key="6">
    <source>
        <dbReference type="ARBA" id="ARBA00022801"/>
    </source>
</evidence>
<feature type="transmembrane region" description="Helical" evidence="9">
    <location>
        <begin position="91"/>
        <end position="109"/>
    </location>
</feature>
<evidence type="ECO:0000256" key="8">
    <source>
        <dbReference type="ARBA" id="ARBA00023136"/>
    </source>
</evidence>
<comment type="caution">
    <text evidence="12">The sequence shown here is derived from an EMBL/GenBank/DDBJ whole genome shotgun (WGS) entry which is preliminary data.</text>
</comment>
<keyword evidence="3 9" id="KW-0645">Protease</keyword>
<dbReference type="UniPathway" id="UPA00665"/>
<evidence type="ECO:0000313" key="12">
    <source>
        <dbReference type="EMBL" id="MBB5515443.1"/>
    </source>
</evidence>
<dbReference type="NCBIfam" id="TIGR00077">
    <property type="entry name" value="lspA"/>
    <property type="match status" value="1"/>
</dbReference>
<keyword evidence="6 9" id="KW-0378">Hydrolase</keyword>
<evidence type="ECO:0000256" key="3">
    <source>
        <dbReference type="ARBA" id="ARBA00022670"/>
    </source>
</evidence>
<dbReference type="PANTHER" id="PTHR33695:SF1">
    <property type="entry name" value="LIPOPROTEIN SIGNAL PEPTIDASE"/>
    <property type="match status" value="1"/>
</dbReference>
<dbReference type="HAMAP" id="MF_00161">
    <property type="entry name" value="LspA"/>
    <property type="match status" value="1"/>
</dbReference>
<keyword evidence="4 9" id="KW-0812">Transmembrane</keyword>
<keyword evidence="7 9" id="KW-1133">Transmembrane helix</keyword>
<dbReference type="Proteomes" id="UP000553766">
    <property type="component" value="Unassembled WGS sequence"/>
</dbReference>
<gene>
    <name evidence="9" type="primary">lspA</name>
    <name evidence="12" type="ORF">FHS89_001455</name>
</gene>
<proteinExistence type="inferred from homology"/>
<evidence type="ECO:0000256" key="9">
    <source>
        <dbReference type="HAMAP-Rule" id="MF_00161"/>
    </source>
</evidence>
<dbReference type="GO" id="GO:0005886">
    <property type="term" value="C:plasma membrane"/>
    <property type="evidence" value="ECO:0007669"/>
    <property type="project" value="UniProtKB-SubCell"/>
</dbReference>
<comment type="function">
    <text evidence="9 10">This protein specifically catalyzes the removal of signal peptides from prolipoproteins.</text>
</comment>
<dbReference type="InterPro" id="IPR001872">
    <property type="entry name" value="Peptidase_A8"/>
</dbReference>
<feature type="transmembrane region" description="Helical" evidence="9">
    <location>
        <begin position="65"/>
        <end position="84"/>
    </location>
</feature>
<evidence type="ECO:0000256" key="7">
    <source>
        <dbReference type="ARBA" id="ARBA00022989"/>
    </source>
</evidence>
<dbReference type="RefSeq" id="WP_184010065.1">
    <property type="nucleotide sequence ID" value="NZ_JACIJS010000004.1"/>
</dbReference>
<organism evidence="12 13">
    <name type="scientific">Rubricella aquisinus</name>
    <dbReference type="NCBI Taxonomy" id="2028108"/>
    <lineage>
        <taxon>Bacteria</taxon>
        <taxon>Pseudomonadati</taxon>
        <taxon>Pseudomonadota</taxon>
        <taxon>Alphaproteobacteria</taxon>
        <taxon>Rhodobacterales</taxon>
        <taxon>Paracoccaceae</taxon>
        <taxon>Rubricella</taxon>
    </lineage>
</organism>
<comment type="caution">
    <text evidence="9">Lacks conserved residue(s) required for the propagation of feature annotation.</text>
</comment>
<reference evidence="12 13" key="1">
    <citation type="submission" date="2020-08" db="EMBL/GenBank/DDBJ databases">
        <title>Genomic Encyclopedia of Type Strains, Phase IV (KMG-IV): sequencing the most valuable type-strain genomes for metagenomic binning, comparative biology and taxonomic classification.</title>
        <authorList>
            <person name="Goeker M."/>
        </authorList>
    </citation>
    <scope>NUCLEOTIDE SEQUENCE [LARGE SCALE GENOMIC DNA]</scope>
    <source>
        <strain evidence="12 13">DSM 103377</strain>
    </source>
</reference>
<comment type="similarity">
    <text evidence="1 9 11">Belongs to the peptidase A8 family.</text>
</comment>
<comment type="subcellular location">
    <subcellularLocation>
        <location evidence="9">Cell membrane</location>
        <topology evidence="9">Multi-pass membrane protein</topology>
    </subcellularLocation>
</comment>